<dbReference type="SUPFAM" id="SSF55874">
    <property type="entry name" value="ATPase domain of HSP90 chaperone/DNA topoisomerase II/histidine kinase"/>
    <property type="match status" value="1"/>
</dbReference>
<proteinExistence type="predicted"/>
<dbReference type="EC" id="2.7.11.1" evidence="3"/>
<dbReference type="Proteomes" id="UP000216752">
    <property type="component" value="Chromosome"/>
</dbReference>
<dbReference type="InterPro" id="IPR050267">
    <property type="entry name" value="Anti-sigma-factor_SerPK"/>
</dbReference>
<protein>
    <submittedName>
        <fullName evidence="3">Anti-sigma F factor</fullName>
        <ecNumber evidence="3">2.7.11.1</ecNumber>
    </submittedName>
</protein>
<dbReference type="EMBL" id="CP155573">
    <property type="protein sequence ID" value="XFO64729.1"/>
    <property type="molecule type" value="Genomic_DNA"/>
</dbReference>
<name>A0ABZ3IGC1_9FIRM</name>
<evidence type="ECO:0000256" key="1">
    <source>
        <dbReference type="ARBA" id="ARBA00022527"/>
    </source>
</evidence>
<evidence type="ECO:0000313" key="3">
    <source>
        <dbReference type="EMBL" id="XFO64729.1"/>
    </source>
</evidence>
<dbReference type="CDD" id="cd16936">
    <property type="entry name" value="HATPase_RsbW-like"/>
    <property type="match status" value="1"/>
</dbReference>
<reference evidence="3" key="1">
    <citation type="submission" date="2024-05" db="EMBL/GenBank/DDBJ databases">
        <title>Isolation and characterization of Sporomusa carbonis sp. nov., a carboxydotrophic hydrogenogen in the genus of Sporomusa isolated from a charcoal burning pile.</title>
        <authorList>
            <person name="Boeer T."/>
            <person name="Rosenbaum F."/>
            <person name="Eysell L."/>
            <person name="Mueller V."/>
            <person name="Daniel R."/>
            <person name="Poehlein A."/>
        </authorList>
    </citation>
    <scope>NUCLEOTIDE SEQUENCE [LARGE SCALE GENOMIC DNA]</scope>
    <source>
        <strain evidence="3">DSM 10669</strain>
    </source>
</reference>
<dbReference type="PANTHER" id="PTHR35526:SF3">
    <property type="entry name" value="ANTI-SIGMA-F FACTOR RSBW"/>
    <property type="match status" value="1"/>
</dbReference>
<keyword evidence="1" id="KW-0418">Kinase</keyword>
<dbReference type="Gene3D" id="3.30.565.10">
    <property type="entry name" value="Histidine kinase-like ATPase, C-terminal domain"/>
    <property type="match status" value="1"/>
</dbReference>
<gene>
    <name evidence="3" type="primary">spoIIAB_1</name>
    <name evidence="3" type="ORF">SPSIL_008320</name>
</gene>
<dbReference type="InterPro" id="IPR036890">
    <property type="entry name" value="HATPase_C_sf"/>
</dbReference>
<accession>A0ABZ3IGC1</accession>
<evidence type="ECO:0000313" key="4">
    <source>
        <dbReference type="Proteomes" id="UP000216752"/>
    </source>
</evidence>
<feature type="domain" description="Histidine kinase/HSP90-like ATPase" evidence="2">
    <location>
        <begin position="31"/>
        <end position="116"/>
    </location>
</feature>
<dbReference type="PANTHER" id="PTHR35526">
    <property type="entry name" value="ANTI-SIGMA-F FACTOR RSBW-RELATED"/>
    <property type="match status" value="1"/>
</dbReference>
<dbReference type="GO" id="GO:0004674">
    <property type="term" value="F:protein serine/threonine kinase activity"/>
    <property type="evidence" value="ECO:0007669"/>
    <property type="project" value="UniProtKB-EC"/>
</dbReference>
<dbReference type="InterPro" id="IPR003594">
    <property type="entry name" value="HATPase_dom"/>
</dbReference>
<evidence type="ECO:0000259" key="2">
    <source>
        <dbReference type="Pfam" id="PF13581"/>
    </source>
</evidence>
<sequence length="142" mass="16089">MYCFSTVEEFSQLREAVREKLTEMRVAGVDPFFVAINEAVNNAIFHGNKHDETKKVQLSITNWPGEVRVIIRDEGQGFAPAKAKQEEGLQERGRGIEIIRHCVDQYYFSLEPSEMVLIKKVASSSMVSEPKTIEKGRLTNAN</sequence>
<keyword evidence="4" id="KW-1185">Reference proteome</keyword>
<dbReference type="Pfam" id="PF13581">
    <property type="entry name" value="HATPase_c_2"/>
    <property type="match status" value="1"/>
</dbReference>
<organism evidence="3 4">
    <name type="scientific">Sporomusa silvacetica DSM 10669</name>
    <dbReference type="NCBI Taxonomy" id="1123289"/>
    <lineage>
        <taxon>Bacteria</taxon>
        <taxon>Bacillati</taxon>
        <taxon>Bacillota</taxon>
        <taxon>Negativicutes</taxon>
        <taxon>Selenomonadales</taxon>
        <taxon>Sporomusaceae</taxon>
        <taxon>Sporomusa</taxon>
    </lineage>
</organism>
<keyword evidence="1" id="KW-0723">Serine/threonine-protein kinase</keyword>
<dbReference type="RefSeq" id="WP_373665426.1">
    <property type="nucleotide sequence ID" value="NZ_CP155573.1"/>
</dbReference>
<keyword evidence="3" id="KW-0808">Transferase</keyword>